<protein>
    <submittedName>
        <fullName evidence="1">Uncharacterized protein</fullName>
    </submittedName>
</protein>
<dbReference type="AlphaFoldDB" id="A0ABD4T5U2"/>
<dbReference type="EMBL" id="JTHE03000066">
    <property type="protein sequence ID" value="MCM1983622.1"/>
    <property type="molecule type" value="Genomic_DNA"/>
</dbReference>
<evidence type="ECO:0000313" key="2">
    <source>
        <dbReference type="Proteomes" id="UP000031561"/>
    </source>
</evidence>
<reference evidence="1 2" key="1">
    <citation type="journal article" date="2015" name="Genome Announc.">
        <title>Draft Genome Sequence of Filamentous Marine Cyanobacterium Lyngbya confervoides Strain BDU141951.</title>
        <authorList>
            <person name="Chandrababunaidu M.M."/>
            <person name="Sen D."/>
            <person name="Tripathy S."/>
        </authorList>
    </citation>
    <scope>NUCLEOTIDE SEQUENCE [LARGE SCALE GENOMIC DNA]</scope>
    <source>
        <strain evidence="1 2">BDU141951</strain>
    </source>
</reference>
<accession>A0ABD4T5U2</accession>
<organism evidence="1 2">
    <name type="scientific">Lyngbya confervoides BDU141951</name>
    <dbReference type="NCBI Taxonomy" id="1574623"/>
    <lineage>
        <taxon>Bacteria</taxon>
        <taxon>Bacillati</taxon>
        <taxon>Cyanobacteriota</taxon>
        <taxon>Cyanophyceae</taxon>
        <taxon>Oscillatoriophycideae</taxon>
        <taxon>Oscillatoriales</taxon>
        <taxon>Microcoleaceae</taxon>
        <taxon>Lyngbya</taxon>
    </lineage>
</organism>
<dbReference type="RefSeq" id="WP_166282515.1">
    <property type="nucleotide sequence ID" value="NZ_JTHE03000066.1"/>
</dbReference>
<evidence type="ECO:0000313" key="1">
    <source>
        <dbReference type="EMBL" id="MCM1983622.1"/>
    </source>
</evidence>
<dbReference type="Proteomes" id="UP000031561">
    <property type="component" value="Unassembled WGS sequence"/>
</dbReference>
<keyword evidence="2" id="KW-1185">Reference proteome</keyword>
<name>A0ABD4T5U2_9CYAN</name>
<comment type="caution">
    <text evidence="1">The sequence shown here is derived from an EMBL/GenBank/DDBJ whole genome shotgun (WGS) entry which is preliminary data.</text>
</comment>
<sequence>MTLFVQHTQAAGFSLQSFRASLCKASLFEGRFIRNSTLDDYDESGDP</sequence>
<proteinExistence type="predicted"/>
<gene>
    <name evidence="1" type="ORF">QQ91_0012420</name>
</gene>